<reference evidence="19" key="2">
    <citation type="submission" date="2015-02" db="UniProtKB">
        <authorList>
            <consortium name="EnsemblMetazoa"/>
        </authorList>
    </citation>
    <scope>IDENTIFICATION</scope>
</reference>
<comment type="subcellular location">
    <subcellularLocation>
        <location evidence="1">Cell junction</location>
        <location evidence="1">Focal adhesion</location>
    </subcellularLocation>
    <subcellularLocation>
        <location evidence="2">Cell projection</location>
        <location evidence="2">Axon</location>
    </subcellularLocation>
    <subcellularLocation>
        <location evidence="3">Cytoplasm</location>
    </subcellularLocation>
</comment>
<dbReference type="CDD" id="cd11564">
    <property type="entry name" value="FAT-like_CAS_C"/>
    <property type="match status" value="1"/>
</dbReference>
<keyword evidence="20" id="KW-1185">Reference proteome</keyword>
<evidence type="ECO:0000256" key="16">
    <source>
        <dbReference type="PROSITE-ProRule" id="PRU00192"/>
    </source>
</evidence>
<feature type="domain" description="SH3" evidence="18">
    <location>
        <begin position="24"/>
        <end position="86"/>
    </location>
</feature>
<dbReference type="InterPro" id="IPR037362">
    <property type="entry name" value="CAS_fam"/>
</dbReference>
<dbReference type="Gene3D" id="1.20.120.230">
    <property type="entry name" value="Alpha-catenin/vinculin-like"/>
    <property type="match status" value="1"/>
</dbReference>
<dbReference type="InterPro" id="IPR001452">
    <property type="entry name" value="SH3_domain"/>
</dbReference>
<dbReference type="Pfam" id="PF08824">
    <property type="entry name" value="Serine_rich"/>
    <property type="match status" value="1"/>
</dbReference>
<dbReference type="InterPro" id="IPR038319">
    <property type="entry name" value="Serine_rich_sf"/>
</dbReference>
<keyword evidence="11" id="KW-0729">SH3-binding</keyword>
<name>T1IHI4_STRMM</name>
<dbReference type="Pfam" id="PF00018">
    <property type="entry name" value="SH3_1"/>
    <property type="match status" value="1"/>
</dbReference>
<evidence type="ECO:0000256" key="2">
    <source>
        <dbReference type="ARBA" id="ARBA00004489"/>
    </source>
</evidence>
<evidence type="ECO:0000256" key="12">
    <source>
        <dbReference type="ARBA" id="ARBA00023273"/>
    </source>
</evidence>
<dbReference type="PROSITE" id="PS50002">
    <property type="entry name" value="SH3"/>
    <property type="match status" value="1"/>
</dbReference>
<keyword evidence="12" id="KW-0966">Cell projection</keyword>
<evidence type="ECO:0000256" key="3">
    <source>
        <dbReference type="ARBA" id="ARBA00004496"/>
    </source>
</evidence>
<dbReference type="InterPro" id="IPR021901">
    <property type="entry name" value="CAS_C"/>
</dbReference>
<evidence type="ECO:0000256" key="4">
    <source>
        <dbReference type="ARBA" id="ARBA00007848"/>
    </source>
</evidence>
<feature type="region of interest" description="Disordered" evidence="17">
    <location>
        <begin position="554"/>
        <end position="585"/>
    </location>
</feature>
<keyword evidence="5 16" id="KW-0728">SH3 domain</keyword>
<dbReference type="GO" id="GO:0017124">
    <property type="term" value="F:SH3 domain binding"/>
    <property type="evidence" value="ECO:0007669"/>
    <property type="project" value="UniProtKB-KW"/>
</dbReference>
<dbReference type="SUPFAM" id="SSF50044">
    <property type="entry name" value="SH3-domain"/>
    <property type="match status" value="1"/>
</dbReference>
<dbReference type="Gene3D" id="2.30.30.40">
    <property type="entry name" value="SH3 Domains"/>
    <property type="match status" value="1"/>
</dbReference>
<sequence>MMQSLLTTMATTKDIVETNTVNSLQNCLAKAVYDNIAESPDELAFRKGDVLTVLEQNTNGLEGWWLCALRGRQGICPGNRLRLLAGMYDAPVNPTEMTNRRSCQLNPNKVITPQKVGDVYFYDIVKGDEYDVPPTCKMPADITQLTGSLNSLQTSESYDIPMSHKLAYDVPKCHVKTPSPVSSIHESFNHGSKTKSEQFGTIKEMQQTQDYDVPRGSQFEDSSASYDVPQSHIITVRDPYKLPTSHVPSNRSSGVSLLSIGSSAISPSSSACSLTPSLSLSSLGGTGSNRSSLDHQHELYDIPSSQFRKANTLDEYDSPQNKSQAEFYDTPPKPKPAPAPAPAQGMSDGVYDVPPQVTRDTGRGEEDVQIKRLSTSSIDSMRDNIPLTVHGKELPLELAAAMDTLIRLQQQVHSAISKLFSFVSSTWRQKENLENKIYDIKLCCKCMQTALQEFLDFSQGTLVNSTHASDKMLSHKLARLVTPIRNSNDTIHKICKILDAQGWSIAKLAVTTGMEAAVPDELDQLVACARELTEDVRQVASFIQGNSTLLFKRSGATPNVKTRVQERPLPPPPSKPKEENEYENDSKGWIDDYDYVNLESKNVINKENDEIKAALPQDLRKSFDNIIKESEIPVENVQLRGFETGSSVSQLTTVIGHLDVNDRQVLKFYASQIETHVIYLTNAIDAFLATIENNQPPKIFIGHSKFVVLSAHKLVYIGDTVHRNIVNIDVRNKVLLCSNALCDALTTTVKSTKMAAQQFPSVIAVQEMVDSVVDISHSANDLKTIIVQAGKL</sequence>
<dbReference type="GO" id="GO:0016477">
    <property type="term" value="P:cell migration"/>
    <property type="evidence" value="ECO:0007669"/>
    <property type="project" value="TreeGrafter"/>
</dbReference>
<dbReference type="GO" id="GO:0005925">
    <property type="term" value="C:focal adhesion"/>
    <property type="evidence" value="ECO:0007669"/>
    <property type="project" value="UniProtKB-SubCell"/>
</dbReference>
<dbReference type="InterPro" id="IPR014928">
    <property type="entry name" value="Serine_rich_dom"/>
</dbReference>
<dbReference type="SMART" id="SM00326">
    <property type="entry name" value="SH3"/>
    <property type="match status" value="1"/>
</dbReference>
<dbReference type="CDD" id="cd11549">
    <property type="entry name" value="Serine_rich_CAS"/>
    <property type="match status" value="1"/>
</dbReference>
<evidence type="ECO:0000313" key="20">
    <source>
        <dbReference type="Proteomes" id="UP000014500"/>
    </source>
</evidence>
<dbReference type="GO" id="GO:0005886">
    <property type="term" value="C:plasma membrane"/>
    <property type="evidence" value="ECO:0007669"/>
    <property type="project" value="TreeGrafter"/>
</dbReference>
<evidence type="ECO:0000256" key="1">
    <source>
        <dbReference type="ARBA" id="ARBA00004246"/>
    </source>
</evidence>
<dbReference type="Proteomes" id="UP000014500">
    <property type="component" value="Unassembled WGS sequence"/>
</dbReference>
<dbReference type="PANTHER" id="PTHR10654">
    <property type="entry name" value="CAS SCAFFOLDING PROTEIN"/>
    <property type="match status" value="1"/>
</dbReference>
<protein>
    <recommendedName>
        <fullName evidence="13">Breast cancer anti-estrogen resistance protein 1</fullName>
    </recommendedName>
    <alternativeName>
        <fullName evidence="14">CRK-associated substrate</fullName>
    </alternativeName>
    <alternativeName>
        <fullName evidence="15">p130cas</fullName>
    </alternativeName>
</protein>
<dbReference type="FunFam" id="2.30.30.40:FF:000009">
    <property type="entry name" value="Breast cancer anti-estrogen resistance 1"/>
    <property type="match status" value="1"/>
</dbReference>
<dbReference type="FunFam" id="1.20.120.830:FF:000001">
    <property type="entry name" value="BCAR1 scaffold protein, Cas family member"/>
    <property type="match status" value="1"/>
</dbReference>
<dbReference type="GO" id="GO:0005737">
    <property type="term" value="C:cytoplasm"/>
    <property type="evidence" value="ECO:0007669"/>
    <property type="project" value="UniProtKB-SubCell"/>
</dbReference>
<evidence type="ECO:0000256" key="14">
    <source>
        <dbReference type="ARBA" id="ARBA00079691"/>
    </source>
</evidence>
<feature type="compositionally biased region" description="Pro residues" evidence="17">
    <location>
        <begin position="331"/>
        <end position="341"/>
    </location>
</feature>
<evidence type="ECO:0000256" key="17">
    <source>
        <dbReference type="SAM" id="MobiDB-lite"/>
    </source>
</evidence>
<evidence type="ECO:0000256" key="15">
    <source>
        <dbReference type="ARBA" id="ARBA00081467"/>
    </source>
</evidence>
<keyword evidence="10" id="KW-0007">Acetylation</keyword>
<dbReference type="STRING" id="126957.T1IHI4"/>
<dbReference type="EnsemblMetazoa" id="SMAR000299-RA">
    <property type="protein sequence ID" value="SMAR000299-PA"/>
    <property type="gene ID" value="SMAR000299"/>
</dbReference>
<proteinExistence type="inferred from homology"/>
<dbReference type="GO" id="GO:0007169">
    <property type="term" value="P:cell surface receptor protein tyrosine kinase signaling pathway"/>
    <property type="evidence" value="ECO:0007669"/>
    <property type="project" value="UniProtKB-ARBA"/>
</dbReference>
<comment type="similarity">
    <text evidence="4">Belongs to the CAS family.</text>
</comment>
<dbReference type="GO" id="GO:0030424">
    <property type="term" value="C:axon"/>
    <property type="evidence" value="ECO:0007669"/>
    <property type="project" value="UniProtKB-SubCell"/>
</dbReference>
<evidence type="ECO:0000256" key="9">
    <source>
        <dbReference type="ARBA" id="ARBA00022949"/>
    </source>
</evidence>
<evidence type="ECO:0000256" key="6">
    <source>
        <dbReference type="ARBA" id="ARBA00022490"/>
    </source>
</evidence>
<evidence type="ECO:0000259" key="18">
    <source>
        <dbReference type="PROSITE" id="PS50002"/>
    </source>
</evidence>
<feature type="region of interest" description="Disordered" evidence="17">
    <location>
        <begin position="316"/>
        <end position="348"/>
    </location>
</feature>
<reference evidence="20" key="1">
    <citation type="submission" date="2011-05" db="EMBL/GenBank/DDBJ databases">
        <authorList>
            <person name="Richards S.R."/>
            <person name="Qu J."/>
            <person name="Jiang H."/>
            <person name="Jhangiani S.N."/>
            <person name="Agravi P."/>
            <person name="Goodspeed R."/>
            <person name="Gross S."/>
            <person name="Mandapat C."/>
            <person name="Jackson L."/>
            <person name="Mathew T."/>
            <person name="Pu L."/>
            <person name="Thornton R."/>
            <person name="Saada N."/>
            <person name="Wilczek-Boney K.B."/>
            <person name="Lee S."/>
            <person name="Kovar C."/>
            <person name="Wu Y."/>
            <person name="Scherer S.E."/>
            <person name="Worley K.C."/>
            <person name="Muzny D.M."/>
            <person name="Gibbs R."/>
        </authorList>
    </citation>
    <scope>NUCLEOTIDE SEQUENCE</scope>
    <source>
        <strain evidence="20">Brora</strain>
    </source>
</reference>
<dbReference type="AlphaFoldDB" id="T1IHI4"/>
<keyword evidence="6" id="KW-0963">Cytoplasm</keyword>
<evidence type="ECO:0000256" key="10">
    <source>
        <dbReference type="ARBA" id="ARBA00022990"/>
    </source>
</evidence>
<evidence type="ECO:0000256" key="13">
    <source>
        <dbReference type="ARBA" id="ARBA00072413"/>
    </source>
</evidence>
<dbReference type="EMBL" id="JH429910">
    <property type="status" value="NOT_ANNOTATED_CDS"/>
    <property type="molecule type" value="Genomic_DNA"/>
</dbReference>
<evidence type="ECO:0000256" key="7">
    <source>
        <dbReference type="ARBA" id="ARBA00022553"/>
    </source>
</evidence>
<evidence type="ECO:0000256" key="8">
    <source>
        <dbReference type="ARBA" id="ARBA00022889"/>
    </source>
</evidence>
<evidence type="ECO:0000256" key="5">
    <source>
        <dbReference type="ARBA" id="ARBA00022443"/>
    </source>
</evidence>
<dbReference type="GO" id="GO:0007155">
    <property type="term" value="P:cell adhesion"/>
    <property type="evidence" value="ECO:0007669"/>
    <property type="project" value="UniProtKB-KW"/>
</dbReference>
<organism evidence="19 20">
    <name type="scientific">Strigamia maritima</name>
    <name type="common">European centipede</name>
    <name type="synonym">Geophilus maritimus</name>
    <dbReference type="NCBI Taxonomy" id="126957"/>
    <lineage>
        <taxon>Eukaryota</taxon>
        <taxon>Metazoa</taxon>
        <taxon>Ecdysozoa</taxon>
        <taxon>Arthropoda</taxon>
        <taxon>Myriapoda</taxon>
        <taxon>Chilopoda</taxon>
        <taxon>Pleurostigmophora</taxon>
        <taxon>Geophilomorpha</taxon>
        <taxon>Linotaeniidae</taxon>
        <taxon>Strigamia</taxon>
    </lineage>
</organism>
<evidence type="ECO:0000313" key="19">
    <source>
        <dbReference type="EnsemblMetazoa" id="SMAR000299-PA"/>
    </source>
</evidence>
<dbReference type="eggNOG" id="ENOG502QQHE">
    <property type="taxonomic scope" value="Eukaryota"/>
</dbReference>
<dbReference type="Gene3D" id="1.20.120.830">
    <property type="entry name" value="Serine-rich domain"/>
    <property type="match status" value="1"/>
</dbReference>
<dbReference type="HOGENOM" id="CLU_017000_1_0_1"/>
<dbReference type="PhylomeDB" id="T1IHI4"/>
<dbReference type="CDD" id="cd11844">
    <property type="entry name" value="SH3_CAS"/>
    <property type="match status" value="1"/>
</dbReference>
<evidence type="ECO:0000256" key="11">
    <source>
        <dbReference type="ARBA" id="ARBA00023036"/>
    </source>
</evidence>
<keyword evidence="7" id="KW-0597">Phosphoprotein</keyword>
<dbReference type="InterPro" id="IPR036028">
    <property type="entry name" value="SH3-like_dom_sf"/>
</dbReference>
<dbReference type="PANTHER" id="PTHR10654:SF18">
    <property type="entry name" value="IP17195P"/>
    <property type="match status" value="1"/>
</dbReference>
<dbReference type="Pfam" id="PF12026">
    <property type="entry name" value="CAS_C"/>
    <property type="match status" value="1"/>
</dbReference>
<dbReference type="FunFam" id="1.20.120.230:FF:000001">
    <property type="entry name" value="Breast cancer anti-estrogen resistance 1"/>
    <property type="match status" value="1"/>
</dbReference>
<dbReference type="OMA" id="MTPHRPA"/>
<feature type="compositionally biased region" description="Basic and acidic residues" evidence="17">
    <location>
        <begin position="575"/>
        <end position="585"/>
    </location>
</feature>
<keyword evidence="9" id="KW-0965">Cell junction</keyword>
<keyword evidence="8" id="KW-0130">Cell adhesion</keyword>
<accession>T1IHI4</accession>